<proteinExistence type="predicted"/>
<sequence length="312" mass="35623">MKLVYKDEHDIELGSTVNTGIREALIPAFSSSHDIYITISFDSRPGINIWHITNLEYKEGYAVATLEEAEEITSLATYITSQTQRSVKKYLQKYSIVEVDFGFFSQNFNCEEGKFEKNLFNSSSILPGELHKKRPCIVLAVDDNRVQVMPLSTSSRATADKNNLEIDPSSFDNFAIRYKEKPSYALCGMIQTVSIHRVYPPRNDYGKHEHKYSRFKLCSVDQEKLNAVLAREHSKDIVTKLDRSSHKIVSLNAERAKLLEMNSRIKEDNANLTQMCALMEKELLDIGHYFGVGETLTQIRECFSQAILKSED</sequence>
<comment type="caution">
    <text evidence="2">The sequence shown here is derived from an EMBL/GenBank/DDBJ whole genome shotgun (WGS) entry which is preliminary data.</text>
</comment>
<dbReference type="InterPro" id="IPR003477">
    <property type="entry name" value="PemK-like"/>
</dbReference>
<dbReference type="Pfam" id="PF02452">
    <property type="entry name" value="PemK_toxin"/>
    <property type="match status" value="1"/>
</dbReference>
<dbReference type="GO" id="GO:0003677">
    <property type="term" value="F:DNA binding"/>
    <property type="evidence" value="ECO:0007669"/>
    <property type="project" value="InterPro"/>
</dbReference>
<reference evidence="2" key="1">
    <citation type="submission" date="2018-03" db="EMBL/GenBank/DDBJ databases">
        <title>Cross-interface Injection: A General Nanoliter Liquid Handling Method Applied to Single Cells Genome Amplification Automated Nanoliter Liquid Handling Applied to Single Cell Multiple Displacement Amplification.</title>
        <authorList>
            <person name="Yun J."/>
            <person name="Xu P."/>
            <person name="Xu J."/>
            <person name="Dai X."/>
            <person name="Wang Y."/>
            <person name="Zheng X."/>
            <person name="Cao C."/>
            <person name="Yi Q."/>
            <person name="Zhu Y."/>
            <person name="Wang L."/>
            <person name="Dong Z."/>
            <person name="Huang Y."/>
            <person name="Huang L."/>
            <person name="Du W."/>
        </authorList>
    </citation>
    <scope>NUCLEOTIDE SEQUENCE [LARGE SCALE GENOMIC DNA]</scope>
    <source>
        <strain evidence="2">Z-D3-2</strain>
    </source>
</reference>
<keyword evidence="1" id="KW-0175">Coiled coil</keyword>
<feature type="coiled-coil region" evidence="1">
    <location>
        <begin position="248"/>
        <end position="282"/>
    </location>
</feature>
<evidence type="ECO:0000256" key="1">
    <source>
        <dbReference type="SAM" id="Coils"/>
    </source>
</evidence>
<dbReference type="Gene3D" id="2.30.30.110">
    <property type="match status" value="1"/>
</dbReference>
<accession>A0A2T4CZE6</accession>
<protein>
    <submittedName>
        <fullName evidence="2">Uncharacterized protein</fullName>
    </submittedName>
</protein>
<organism evidence="2">
    <name type="scientific">Pseudidiomarina aestuarii</name>
    <dbReference type="NCBI Taxonomy" id="624146"/>
    <lineage>
        <taxon>Bacteria</taxon>
        <taxon>Pseudomonadati</taxon>
        <taxon>Pseudomonadota</taxon>
        <taxon>Gammaproteobacteria</taxon>
        <taxon>Alteromonadales</taxon>
        <taxon>Idiomarinaceae</taxon>
        <taxon>Pseudidiomarina</taxon>
    </lineage>
</organism>
<name>A0A2T4CZE6_9GAMM</name>
<dbReference type="InterPro" id="IPR011067">
    <property type="entry name" value="Plasmid_toxin/cell-grow_inhib"/>
</dbReference>
<dbReference type="AlphaFoldDB" id="A0A2T4CZE6"/>
<gene>
    <name evidence="2" type="ORF">C9940_00510</name>
</gene>
<dbReference type="EMBL" id="PYVN01000003">
    <property type="protein sequence ID" value="PTB86848.1"/>
    <property type="molecule type" value="Genomic_DNA"/>
</dbReference>
<evidence type="ECO:0000313" key="2">
    <source>
        <dbReference type="EMBL" id="PTB86848.1"/>
    </source>
</evidence>
<dbReference type="SUPFAM" id="SSF50118">
    <property type="entry name" value="Cell growth inhibitor/plasmid maintenance toxic component"/>
    <property type="match status" value="1"/>
</dbReference>